<dbReference type="InterPro" id="IPR036661">
    <property type="entry name" value="Luciferase-like_sf"/>
</dbReference>
<dbReference type="EMBL" id="JBHRZH010000006">
    <property type="protein sequence ID" value="MFC3761050.1"/>
    <property type="molecule type" value="Genomic_DNA"/>
</dbReference>
<evidence type="ECO:0000313" key="3">
    <source>
        <dbReference type="EMBL" id="MFC3761050.1"/>
    </source>
</evidence>
<accession>A0ABV7YAM7</accession>
<dbReference type="Proteomes" id="UP001595699">
    <property type="component" value="Unassembled WGS sequence"/>
</dbReference>
<reference evidence="4" key="1">
    <citation type="journal article" date="2019" name="Int. J. Syst. Evol. Microbiol.">
        <title>The Global Catalogue of Microorganisms (GCM) 10K type strain sequencing project: providing services to taxonomists for standard genome sequencing and annotation.</title>
        <authorList>
            <consortium name="The Broad Institute Genomics Platform"/>
            <consortium name="The Broad Institute Genome Sequencing Center for Infectious Disease"/>
            <person name="Wu L."/>
            <person name="Ma J."/>
        </authorList>
    </citation>
    <scope>NUCLEOTIDE SEQUENCE [LARGE SCALE GENOMIC DNA]</scope>
    <source>
        <strain evidence="4">CGMCC 4.7241</strain>
    </source>
</reference>
<dbReference type="RefSeq" id="WP_205117274.1">
    <property type="nucleotide sequence ID" value="NZ_JAFBCM010000001.1"/>
</dbReference>
<dbReference type="SUPFAM" id="SSF51679">
    <property type="entry name" value="Bacterial luciferase-like"/>
    <property type="match status" value="1"/>
</dbReference>
<dbReference type="EC" id="1.-.-.-" evidence="3"/>
<feature type="domain" description="Luciferase-like" evidence="2">
    <location>
        <begin position="3"/>
        <end position="191"/>
    </location>
</feature>
<dbReference type="InterPro" id="IPR011251">
    <property type="entry name" value="Luciferase-like_dom"/>
</dbReference>
<sequence length="270" mass="29950">MRYGIYVPSFGPYGSPAVHRDLAVAAEEAGWHGYFLWDILPWSGYELPVAEPWITLAAIAQVTERIQVGPMIVPLPRRRPVKVALEASTLQDLSNGRMILGLGTGVGWDYSRFGESAKRGDLAHRLDDGADLLHKLFSGENVQHDGPYYKANDVQFAKVEIPIWTSGFWPRKGPVRGARDADGLFPQIRDEADDFRLPTIDELRTIRTDFLAAGGKDDADIVIWSPSEAGAPNSERAKLYEEAGVTWWLQDGSELAPDELRRRIEAGPPA</sequence>
<gene>
    <name evidence="3" type="ORF">ACFOUW_09370</name>
</gene>
<keyword evidence="4" id="KW-1185">Reference proteome</keyword>
<name>A0ABV7YAM7_9ACTN</name>
<keyword evidence="1 3" id="KW-0560">Oxidoreductase</keyword>
<dbReference type="GO" id="GO:0016491">
    <property type="term" value="F:oxidoreductase activity"/>
    <property type="evidence" value="ECO:0007669"/>
    <property type="project" value="UniProtKB-KW"/>
</dbReference>
<proteinExistence type="predicted"/>
<dbReference type="PANTHER" id="PTHR43244:SF1">
    <property type="entry name" value="5,10-METHYLENETETRAHYDROMETHANOPTERIN REDUCTASE"/>
    <property type="match status" value="1"/>
</dbReference>
<evidence type="ECO:0000259" key="2">
    <source>
        <dbReference type="Pfam" id="PF00296"/>
    </source>
</evidence>
<dbReference type="PANTHER" id="PTHR43244">
    <property type="match status" value="1"/>
</dbReference>
<protein>
    <submittedName>
        <fullName evidence="3">LLM class flavin-dependent oxidoreductase</fullName>
        <ecNumber evidence="3">1.-.-.-</ecNumber>
    </submittedName>
</protein>
<organism evidence="3 4">
    <name type="scientific">Tenggerimyces flavus</name>
    <dbReference type="NCBI Taxonomy" id="1708749"/>
    <lineage>
        <taxon>Bacteria</taxon>
        <taxon>Bacillati</taxon>
        <taxon>Actinomycetota</taxon>
        <taxon>Actinomycetes</taxon>
        <taxon>Propionibacteriales</taxon>
        <taxon>Nocardioidaceae</taxon>
        <taxon>Tenggerimyces</taxon>
    </lineage>
</organism>
<dbReference type="InterPro" id="IPR050564">
    <property type="entry name" value="F420-G6PD/mer"/>
</dbReference>
<comment type="caution">
    <text evidence="3">The sequence shown here is derived from an EMBL/GenBank/DDBJ whole genome shotgun (WGS) entry which is preliminary data.</text>
</comment>
<evidence type="ECO:0000256" key="1">
    <source>
        <dbReference type="ARBA" id="ARBA00023002"/>
    </source>
</evidence>
<evidence type="ECO:0000313" key="4">
    <source>
        <dbReference type="Proteomes" id="UP001595699"/>
    </source>
</evidence>
<dbReference type="Pfam" id="PF00296">
    <property type="entry name" value="Bac_luciferase"/>
    <property type="match status" value="1"/>
</dbReference>
<dbReference type="Gene3D" id="3.20.20.30">
    <property type="entry name" value="Luciferase-like domain"/>
    <property type="match status" value="1"/>
</dbReference>